<dbReference type="OrthoDB" id="193914at2"/>
<dbReference type="AlphaFoldDB" id="A0A4V3FE92"/>
<dbReference type="RefSeq" id="WP_133796824.1">
    <property type="nucleotide sequence ID" value="NZ_SOCA01000009.1"/>
</dbReference>
<dbReference type="Gene3D" id="1.20.120.1490">
    <property type="match status" value="1"/>
</dbReference>
<reference evidence="1 2" key="1">
    <citation type="submission" date="2019-03" db="EMBL/GenBank/DDBJ databases">
        <title>Genomic Encyclopedia of Archaeal and Bacterial Type Strains, Phase II (KMG-II): from individual species to whole genera.</title>
        <authorList>
            <person name="Goeker M."/>
        </authorList>
    </citation>
    <scope>NUCLEOTIDE SEQUENCE [LARGE SCALE GENOMIC DNA]</scope>
    <source>
        <strain evidence="1 2">ATCC 25309</strain>
    </source>
</reference>
<comment type="caution">
    <text evidence="1">The sequence shown here is derived from an EMBL/GenBank/DDBJ whole genome shotgun (WGS) entry which is preliminary data.</text>
</comment>
<gene>
    <name evidence="1" type="ORF">EI77_03820</name>
</gene>
<evidence type="ECO:0008006" key="3">
    <source>
        <dbReference type="Google" id="ProtNLM"/>
    </source>
</evidence>
<keyword evidence="2" id="KW-1185">Reference proteome</keyword>
<evidence type="ECO:0000313" key="2">
    <source>
        <dbReference type="Proteomes" id="UP000295662"/>
    </source>
</evidence>
<organism evidence="1 2">
    <name type="scientific">Prosthecobacter fusiformis</name>
    <dbReference type="NCBI Taxonomy" id="48464"/>
    <lineage>
        <taxon>Bacteria</taxon>
        <taxon>Pseudomonadati</taxon>
        <taxon>Verrucomicrobiota</taxon>
        <taxon>Verrucomicrobiia</taxon>
        <taxon>Verrucomicrobiales</taxon>
        <taxon>Verrucomicrobiaceae</taxon>
        <taxon>Prosthecobacter</taxon>
    </lineage>
</organism>
<sequence length="168" mass="18989">MRNSGHTLLVALLLGIAAFLITRGLQNHQQSRNFSRKVAAQEQDTRANLAWMRTSLSLTEEEFERECAIHDAHRAECIRLCAEMDIARERLKIALQNNDEHSAEGQAAIRDYEIHFETSERAAIQHVKKVAAAMNPTAGQKYLKMMLPHLFPEHDTLLPKTVPTPSPP</sequence>
<dbReference type="EMBL" id="SOCA01000009">
    <property type="protein sequence ID" value="TDU66083.1"/>
    <property type="molecule type" value="Genomic_DNA"/>
</dbReference>
<accession>A0A4V3FE92</accession>
<protein>
    <recommendedName>
        <fullName evidence="3">Heavy-metal resistance protein</fullName>
    </recommendedName>
</protein>
<evidence type="ECO:0000313" key="1">
    <source>
        <dbReference type="EMBL" id="TDU66083.1"/>
    </source>
</evidence>
<proteinExistence type="predicted"/>
<name>A0A4V3FE92_9BACT</name>
<dbReference type="Proteomes" id="UP000295662">
    <property type="component" value="Unassembled WGS sequence"/>
</dbReference>